<dbReference type="EMBL" id="LLZJ01000403">
    <property type="protein sequence ID" value="KUL45235.1"/>
    <property type="molecule type" value="Genomic_DNA"/>
</dbReference>
<keyword evidence="1 6" id="KW-0489">Methyltransferase</keyword>
<gene>
    <name evidence="6" type="ORF">ADL28_37515</name>
</gene>
<proteinExistence type="predicted"/>
<evidence type="ECO:0000256" key="4">
    <source>
        <dbReference type="SAM" id="MobiDB-lite"/>
    </source>
</evidence>
<evidence type="ECO:0000259" key="5">
    <source>
        <dbReference type="Pfam" id="PF13649"/>
    </source>
</evidence>
<dbReference type="Pfam" id="PF13649">
    <property type="entry name" value="Methyltransf_25"/>
    <property type="match status" value="1"/>
</dbReference>
<accession>A0A0X3VKD6</accession>
<protein>
    <submittedName>
        <fullName evidence="6">SAM-dependent methyltransferase</fullName>
    </submittedName>
</protein>
<dbReference type="PANTHER" id="PTHR43464">
    <property type="entry name" value="METHYLTRANSFERASE"/>
    <property type="match status" value="1"/>
</dbReference>
<dbReference type="CDD" id="cd02440">
    <property type="entry name" value="AdoMet_MTases"/>
    <property type="match status" value="1"/>
</dbReference>
<dbReference type="Gene3D" id="3.40.50.150">
    <property type="entry name" value="Vaccinia Virus protein VP39"/>
    <property type="match status" value="1"/>
</dbReference>
<feature type="domain" description="Methyltransferase" evidence="5">
    <location>
        <begin position="50"/>
        <end position="143"/>
    </location>
</feature>
<sequence length="215" mass="23273">MTTDPHTISSDTSPEEFWDTFYSAEDRVWSGKPNAALVRETTGLTPGSALDLGCGEGGDAIWLARQGWRVTAVDISQVALDRAAGHAASEGVGDHIEWQRHDLSESFPDGTFDLVSAYFFHSRLELPRDQILRTAAGAVAPGGVLLITGHAAFPSWAPDPGPEFHFPTPEEVLAGLDLADGEWDVLVSEVHVENMTAPDGQPATRTDNTLKVRRR</sequence>
<comment type="caution">
    <text evidence="6">The sequence shown here is derived from an EMBL/GenBank/DDBJ whole genome shotgun (WGS) entry which is preliminary data.</text>
</comment>
<evidence type="ECO:0000313" key="6">
    <source>
        <dbReference type="EMBL" id="KUL45235.1"/>
    </source>
</evidence>
<organism evidence="6 7">
    <name type="scientific">Streptomyces violaceusniger</name>
    <dbReference type="NCBI Taxonomy" id="68280"/>
    <lineage>
        <taxon>Bacteria</taxon>
        <taxon>Bacillati</taxon>
        <taxon>Actinomycetota</taxon>
        <taxon>Actinomycetes</taxon>
        <taxon>Kitasatosporales</taxon>
        <taxon>Streptomycetaceae</taxon>
        <taxon>Streptomyces</taxon>
        <taxon>Streptomyces violaceusniger group</taxon>
    </lineage>
</organism>
<evidence type="ECO:0000256" key="3">
    <source>
        <dbReference type="ARBA" id="ARBA00022691"/>
    </source>
</evidence>
<evidence type="ECO:0000313" key="7">
    <source>
        <dbReference type="Proteomes" id="UP000053413"/>
    </source>
</evidence>
<dbReference type="OrthoDB" id="9786503at2"/>
<dbReference type="RefSeq" id="WP_059148256.1">
    <property type="nucleotide sequence ID" value="NZ_LLZJ01000403.1"/>
</dbReference>
<keyword evidence="3" id="KW-0949">S-adenosyl-L-methionine</keyword>
<dbReference type="AlphaFoldDB" id="A0A0X3VKD6"/>
<dbReference type="GO" id="GO:0032259">
    <property type="term" value="P:methylation"/>
    <property type="evidence" value="ECO:0007669"/>
    <property type="project" value="UniProtKB-KW"/>
</dbReference>
<evidence type="ECO:0000256" key="2">
    <source>
        <dbReference type="ARBA" id="ARBA00022679"/>
    </source>
</evidence>
<dbReference type="GO" id="GO:0008168">
    <property type="term" value="F:methyltransferase activity"/>
    <property type="evidence" value="ECO:0007669"/>
    <property type="project" value="UniProtKB-KW"/>
</dbReference>
<dbReference type="InterPro" id="IPR041698">
    <property type="entry name" value="Methyltransf_25"/>
</dbReference>
<dbReference type="InterPro" id="IPR029063">
    <property type="entry name" value="SAM-dependent_MTases_sf"/>
</dbReference>
<dbReference type="PANTHER" id="PTHR43464:SF19">
    <property type="entry name" value="UBIQUINONE BIOSYNTHESIS O-METHYLTRANSFERASE, MITOCHONDRIAL"/>
    <property type="match status" value="1"/>
</dbReference>
<dbReference type="SUPFAM" id="SSF53335">
    <property type="entry name" value="S-adenosyl-L-methionine-dependent methyltransferases"/>
    <property type="match status" value="1"/>
</dbReference>
<feature type="region of interest" description="Disordered" evidence="4">
    <location>
        <begin position="195"/>
        <end position="215"/>
    </location>
</feature>
<reference evidence="7" key="1">
    <citation type="submission" date="2015-10" db="EMBL/GenBank/DDBJ databases">
        <authorList>
            <person name="Ju K.-S."/>
            <person name="Doroghazi J.R."/>
            <person name="Metcalf W.W."/>
        </authorList>
    </citation>
    <scope>NUCLEOTIDE SEQUENCE [LARGE SCALE GENOMIC DNA]</scope>
    <source>
        <strain evidence="7">NRRL F-8817</strain>
    </source>
</reference>
<keyword evidence="2 6" id="KW-0808">Transferase</keyword>
<evidence type="ECO:0000256" key="1">
    <source>
        <dbReference type="ARBA" id="ARBA00022603"/>
    </source>
</evidence>
<name>A0A0X3VKD6_STRVO</name>
<dbReference type="GeneID" id="97428312"/>
<dbReference type="Proteomes" id="UP000053413">
    <property type="component" value="Unassembled WGS sequence"/>
</dbReference>